<accession>A0ABM8AMW6</accession>
<comment type="subcellular location">
    <subcellularLocation>
        <location evidence="7">Cytoplasm</location>
    </subcellularLocation>
</comment>
<dbReference type="EC" id="2.1.1.182" evidence="7"/>
<dbReference type="Gene3D" id="1.10.8.100">
    <property type="entry name" value="Ribosomal RNA adenine dimethylase-like, domain 2"/>
    <property type="match status" value="1"/>
</dbReference>
<evidence type="ECO:0000256" key="6">
    <source>
        <dbReference type="ARBA" id="ARBA00022884"/>
    </source>
</evidence>
<dbReference type="CDD" id="cd02440">
    <property type="entry name" value="AdoMet_MTases"/>
    <property type="match status" value="1"/>
</dbReference>
<evidence type="ECO:0000256" key="5">
    <source>
        <dbReference type="ARBA" id="ARBA00022691"/>
    </source>
</evidence>
<name>A0ABM8AMW6_9BACT</name>
<dbReference type="InterPro" id="IPR020598">
    <property type="entry name" value="rRNA_Ade_methylase_Trfase_N"/>
</dbReference>
<evidence type="ECO:0000259" key="9">
    <source>
        <dbReference type="SMART" id="SM00650"/>
    </source>
</evidence>
<dbReference type="SMART" id="SM00650">
    <property type="entry name" value="rADc"/>
    <property type="match status" value="1"/>
</dbReference>
<dbReference type="EMBL" id="AP026708">
    <property type="protein sequence ID" value="BDQ32734.1"/>
    <property type="molecule type" value="Genomic_DNA"/>
</dbReference>
<organism evidence="10 11">
    <name type="scientific">Pseudodesulfovibrio portus</name>
    <dbReference type="NCBI Taxonomy" id="231439"/>
    <lineage>
        <taxon>Bacteria</taxon>
        <taxon>Pseudomonadati</taxon>
        <taxon>Thermodesulfobacteriota</taxon>
        <taxon>Desulfovibrionia</taxon>
        <taxon>Desulfovibrionales</taxon>
        <taxon>Desulfovibrionaceae</taxon>
    </lineage>
</organism>
<evidence type="ECO:0000313" key="11">
    <source>
        <dbReference type="Proteomes" id="UP001061361"/>
    </source>
</evidence>
<dbReference type="Pfam" id="PF00398">
    <property type="entry name" value="RrnaAD"/>
    <property type="match status" value="1"/>
</dbReference>
<dbReference type="RefSeq" id="WP_264982798.1">
    <property type="nucleotide sequence ID" value="NZ_AP026708.1"/>
</dbReference>
<evidence type="ECO:0000256" key="7">
    <source>
        <dbReference type="HAMAP-Rule" id="MF_00607"/>
    </source>
</evidence>
<dbReference type="HAMAP" id="MF_00607">
    <property type="entry name" value="16SrRNA_methyltr_A"/>
    <property type="match status" value="1"/>
</dbReference>
<feature type="binding site" evidence="7 8">
    <location>
        <position position="88"/>
    </location>
    <ligand>
        <name>S-adenosyl-L-methionine</name>
        <dbReference type="ChEBI" id="CHEBI:59789"/>
    </ligand>
</feature>
<feature type="binding site" evidence="7 8">
    <location>
        <position position="66"/>
    </location>
    <ligand>
        <name>S-adenosyl-L-methionine</name>
        <dbReference type="ChEBI" id="CHEBI:59789"/>
    </ligand>
</feature>
<dbReference type="SUPFAM" id="SSF53335">
    <property type="entry name" value="S-adenosyl-L-methionine-dependent methyltransferases"/>
    <property type="match status" value="1"/>
</dbReference>
<feature type="binding site" evidence="7 8">
    <location>
        <position position="17"/>
    </location>
    <ligand>
        <name>S-adenosyl-L-methionine</name>
        <dbReference type="ChEBI" id="CHEBI:59789"/>
    </ligand>
</feature>
<evidence type="ECO:0000313" key="10">
    <source>
        <dbReference type="EMBL" id="BDQ32734.1"/>
    </source>
</evidence>
<evidence type="ECO:0000256" key="4">
    <source>
        <dbReference type="ARBA" id="ARBA00022679"/>
    </source>
</evidence>
<dbReference type="PANTHER" id="PTHR11727">
    <property type="entry name" value="DIMETHYLADENOSINE TRANSFERASE"/>
    <property type="match status" value="1"/>
</dbReference>
<dbReference type="Proteomes" id="UP001061361">
    <property type="component" value="Chromosome"/>
</dbReference>
<dbReference type="InterPro" id="IPR001737">
    <property type="entry name" value="KsgA/Erm"/>
</dbReference>
<gene>
    <name evidence="7 10" type="primary">ksgA</name>
    <name evidence="7" type="synonym">rsmA</name>
    <name evidence="10" type="ORF">JCM14722_02760</name>
</gene>
<evidence type="ECO:0000256" key="3">
    <source>
        <dbReference type="ARBA" id="ARBA00022603"/>
    </source>
</evidence>
<feature type="binding site" evidence="7 8">
    <location>
        <position position="108"/>
    </location>
    <ligand>
        <name>S-adenosyl-L-methionine</name>
        <dbReference type="ChEBI" id="CHEBI:59789"/>
    </ligand>
</feature>
<dbReference type="NCBIfam" id="TIGR00755">
    <property type="entry name" value="ksgA"/>
    <property type="match status" value="1"/>
</dbReference>
<dbReference type="InterPro" id="IPR020596">
    <property type="entry name" value="rRNA_Ade_Mease_Trfase_CS"/>
</dbReference>
<feature type="binding site" evidence="7 8">
    <location>
        <position position="19"/>
    </location>
    <ligand>
        <name>S-adenosyl-L-methionine</name>
        <dbReference type="ChEBI" id="CHEBI:59789"/>
    </ligand>
</feature>
<dbReference type="InterPro" id="IPR011530">
    <property type="entry name" value="rRNA_adenine_dimethylase"/>
</dbReference>
<keyword evidence="2 7" id="KW-0698">rRNA processing</keyword>
<evidence type="ECO:0000256" key="1">
    <source>
        <dbReference type="ARBA" id="ARBA00022490"/>
    </source>
</evidence>
<keyword evidence="4 7" id="KW-0808">Transferase</keyword>
<sequence>MADRATGHRAKKSLGQNFLRDPNICRKIVDSLAPGTDDYIIEIGPGQGALTEHLAEVGARKLVAIEKDDSLADHLAGRWPDLEVVRADATKFPWASLNETGPCKIIGNLPYNVGSKLIWDIVSRVETLERVVFMVQHEVALRLTAEPSTKAFGGLTAWVKNFCRTTYLFKVPPTVFRPQPKVDSAVVRFDPLPREDRPDDPDALSQLIKLLFQQRRKQISTILKKRWTPEVGAWFDENGVNPGSRPENLTAEQFRSLSKRI</sequence>
<proteinExistence type="inferred from homology"/>
<feature type="binding site" evidence="7 8">
    <location>
        <position position="44"/>
    </location>
    <ligand>
        <name>S-adenosyl-L-methionine</name>
        <dbReference type="ChEBI" id="CHEBI:59789"/>
    </ligand>
</feature>
<keyword evidence="1 7" id="KW-0963">Cytoplasm</keyword>
<evidence type="ECO:0000256" key="2">
    <source>
        <dbReference type="ARBA" id="ARBA00022552"/>
    </source>
</evidence>
<keyword evidence="3 7" id="KW-0489">Methyltransferase</keyword>
<comment type="similarity">
    <text evidence="7">Belongs to the class I-like SAM-binding methyltransferase superfamily. rRNA adenine N(6)-methyltransferase family. RsmA subfamily.</text>
</comment>
<comment type="function">
    <text evidence="7">Specifically dimethylates two adjacent adenosines (A1518 and A1519) in the loop of a conserved hairpin near the 3'-end of 16S rRNA in the 30S particle. May play a critical role in biogenesis of 30S subunits.</text>
</comment>
<keyword evidence="5 7" id="KW-0949">S-adenosyl-L-methionine</keyword>
<dbReference type="InterPro" id="IPR023165">
    <property type="entry name" value="rRNA_Ade_diMease-like_C"/>
</dbReference>
<protein>
    <recommendedName>
        <fullName evidence="7">Ribosomal RNA small subunit methyltransferase A</fullName>
        <ecNumber evidence="7">2.1.1.182</ecNumber>
    </recommendedName>
    <alternativeName>
        <fullName evidence="7">16S rRNA (adenine(1518)-N(6)/adenine(1519)-N(6))-dimethyltransferase</fullName>
    </alternativeName>
    <alternativeName>
        <fullName evidence="7">16S rRNA dimethyladenosine transferase</fullName>
    </alternativeName>
    <alternativeName>
        <fullName evidence="7">16S rRNA dimethylase</fullName>
    </alternativeName>
    <alternativeName>
        <fullName evidence="7">S-adenosylmethionine-6-N', N'-adenosyl(rRNA) dimethyltransferase</fullName>
    </alternativeName>
</protein>
<evidence type="ECO:0000256" key="8">
    <source>
        <dbReference type="PROSITE-ProRule" id="PRU01026"/>
    </source>
</evidence>
<comment type="catalytic activity">
    <reaction evidence="7">
        <text>adenosine(1518)/adenosine(1519) in 16S rRNA + 4 S-adenosyl-L-methionine = N(6)-dimethyladenosine(1518)/N(6)-dimethyladenosine(1519) in 16S rRNA + 4 S-adenosyl-L-homocysteine + 4 H(+)</text>
        <dbReference type="Rhea" id="RHEA:19609"/>
        <dbReference type="Rhea" id="RHEA-COMP:10232"/>
        <dbReference type="Rhea" id="RHEA-COMP:10233"/>
        <dbReference type="ChEBI" id="CHEBI:15378"/>
        <dbReference type="ChEBI" id="CHEBI:57856"/>
        <dbReference type="ChEBI" id="CHEBI:59789"/>
        <dbReference type="ChEBI" id="CHEBI:74411"/>
        <dbReference type="ChEBI" id="CHEBI:74493"/>
        <dbReference type="EC" id="2.1.1.182"/>
    </reaction>
</comment>
<dbReference type="PANTHER" id="PTHR11727:SF7">
    <property type="entry name" value="DIMETHYLADENOSINE TRANSFERASE-RELATED"/>
    <property type="match status" value="1"/>
</dbReference>
<keyword evidence="11" id="KW-1185">Reference proteome</keyword>
<dbReference type="PROSITE" id="PS51689">
    <property type="entry name" value="SAM_RNA_A_N6_MT"/>
    <property type="match status" value="1"/>
</dbReference>
<keyword evidence="6 7" id="KW-0694">RNA-binding</keyword>
<feature type="domain" description="Ribosomal RNA adenine methylase transferase N-terminal" evidence="9">
    <location>
        <begin position="24"/>
        <end position="193"/>
    </location>
</feature>
<dbReference type="InterPro" id="IPR029063">
    <property type="entry name" value="SAM-dependent_MTases_sf"/>
</dbReference>
<dbReference type="PROSITE" id="PS01131">
    <property type="entry name" value="RRNA_A_DIMETH"/>
    <property type="match status" value="1"/>
</dbReference>
<dbReference type="Gene3D" id="3.40.50.150">
    <property type="entry name" value="Vaccinia Virus protein VP39"/>
    <property type="match status" value="1"/>
</dbReference>
<reference evidence="10" key="1">
    <citation type="submission" date="2022-08" db="EMBL/GenBank/DDBJ databases">
        <title>Genome Sequence of the sulphate-reducing bacterium, Pseudodesulfovibrio portus JCM14722.</title>
        <authorList>
            <person name="Kondo R."/>
            <person name="Kataoka T."/>
        </authorList>
    </citation>
    <scope>NUCLEOTIDE SEQUENCE</scope>
    <source>
        <strain evidence="10">JCM 14722</strain>
    </source>
</reference>